<feature type="non-terminal residue" evidence="3">
    <location>
        <position position="55"/>
    </location>
</feature>
<dbReference type="AlphaFoldDB" id="X0VYU4"/>
<sequence length="55" mass="5752">MSQGVSTAHLKLKPGQHVHFIGIGGVSMSALALALHEKGFHITGSDNADSLTVKR</sequence>
<evidence type="ECO:0000256" key="1">
    <source>
        <dbReference type="SAM" id="Phobius"/>
    </source>
</evidence>
<gene>
    <name evidence="3" type="ORF">S01H1_47707</name>
</gene>
<name>X0VYU4_9ZZZZ</name>
<evidence type="ECO:0000313" key="3">
    <source>
        <dbReference type="EMBL" id="GAG23644.1"/>
    </source>
</evidence>
<keyword evidence="1" id="KW-1133">Transmembrane helix</keyword>
<dbReference type="GO" id="GO:0016881">
    <property type="term" value="F:acid-amino acid ligase activity"/>
    <property type="evidence" value="ECO:0007669"/>
    <property type="project" value="InterPro"/>
</dbReference>
<accession>X0VYU4</accession>
<dbReference type="Pfam" id="PF01225">
    <property type="entry name" value="Mur_ligase"/>
    <property type="match status" value="1"/>
</dbReference>
<keyword evidence="1" id="KW-0472">Membrane</keyword>
<dbReference type="InterPro" id="IPR000713">
    <property type="entry name" value="Mur_ligase_N"/>
</dbReference>
<dbReference type="Gene3D" id="3.40.50.720">
    <property type="entry name" value="NAD(P)-binding Rossmann-like Domain"/>
    <property type="match status" value="1"/>
</dbReference>
<dbReference type="SUPFAM" id="SSF51984">
    <property type="entry name" value="MurCD N-terminal domain"/>
    <property type="match status" value="1"/>
</dbReference>
<evidence type="ECO:0000259" key="2">
    <source>
        <dbReference type="Pfam" id="PF01225"/>
    </source>
</evidence>
<keyword evidence="1" id="KW-0812">Transmembrane</keyword>
<feature type="domain" description="Mur ligase N-terminal catalytic" evidence="2">
    <location>
        <begin position="17"/>
        <end position="51"/>
    </location>
</feature>
<reference evidence="3" key="1">
    <citation type="journal article" date="2014" name="Front. Microbiol.">
        <title>High frequency of phylogenetically diverse reductive dehalogenase-homologous genes in deep subseafloor sedimentary metagenomes.</title>
        <authorList>
            <person name="Kawai M."/>
            <person name="Futagami T."/>
            <person name="Toyoda A."/>
            <person name="Takaki Y."/>
            <person name="Nishi S."/>
            <person name="Hori S."/>
            <person name="Arai W."/>
            <person name="Tsubouchi T."/>
            <person name="Morono Y."/>
            <person name="Uchiyama I."/>
            <person name="Ito T."/>
            <person name="Fujiyama A."/>
            <person name="Inagaki F."/>
            <person name="Takami H."/>
        </authorList>
    </citation>
    <scope>NUCLEOTIDE SEQUENCE</scope>
    <source>
        <strain evidence="3">Expedition CK06-06</strain>
    </source>
</reference>
<protein>
    <recommendedName>
        <fullName evidence="2">Mur ligase N-terminal catalytic domain-containing protein</fullName>
    </recommendedName>
</protein>
<proteinExistence type="predicted"/>
<dbReference type="EMBL" id="BARS01030595">
    <property type="protein sequence ID" value="GAG23644.1"/>
    <property type="molecule type" value="Genomic_DNA"/>
</dbReference>
<feature type="transmembrane region" description="Helical" evidence="1">
    <location>
        <begin position="17"/>
        <end position="35"/>
    </location>
</feature>
<comment type="caution">
    <text evidence="3">The sequence shown here is derived from an EMBL/GenBank/DDBJ whole genome shotgun (WGS) entry which is preliminary data.</text>
</comment>
<organism evidence="3">
    <name type="scientific">marine sediment metagenome</name>
    <dbReference type="NCBI Taxonomy" id="412755"/>
    <lineage>
        <taxon>unclassified sequences</taxon>
        <taxon>metagenomes</taxon>
        <taxon>ecological metagenomes</taxon>
    </lineage>
</organism>